<dbReference type="Gene3D" id="3.20.20.80">
    <property type="entry name" value="Glycosidases"/>
    <property type="match status" value="2"/>
</dbReference>
<comment type="similarity">
    <text evidence="1">Belongs to the glycosyl hydrolase 13 family.</text>
</comment>
<sequence length="541" mass="60315">MNRADPQTKRTGVTVASPWWKGAAIYQIYPRSFQDSNGDGIGDLPGITRRLPHVASLGVDAIWISPFFTSPMKDFGYDVSDYCDVDPIFGTLADFDALVARAHELGLKVLIDQVYSHTSDEHPWFAESRSDRSNPKSDWYVWADAKPDGSPPSNWQSVFGGPAWTWDARRGQYYLHNFLSSQPQLNMHNRAVQDAILDVMRFWLDRGVDGFRIDALNFAMHDPELRDNPPAPATDRLRTRPFDFQLKKYNMSHPDIPAFIERIRALTDEYDGVFTVAEVGGDEAEAEMKAFTAGETHLNSAYGFNFLYAERLTPGAICAALAEWPDEDGVGWPSWAFENHDAPRAVSRWWLPEHRDRAARMKMTLLACLRGNIILYYGEELGLTQVDIPFDQLHDPEAIANWPLTLSRDGARTPMPWEADARHCGFTSGEPWLPVGEENAERSVEAQEGGAESLLHHTRAMIALRRANPALHHGAVARCESVGDLFVIERAGEGQHVRCLFNLGSFEVTPPADLATGNVLAATNAATPSSLPPFSALVIEL</sequence>
<comment type="caution">
    <text evidence="3">The sequence shown here is derived from an EMBL/GenBank/DDBJ whole genome shotgun (WGS) entry which is preliminary data.</text>
</comment>
<feature type="domain" description="Glycosyl hydrolase family 13 catalytic" evidence="2">
    <location>
        <begin position="27"/>
        <end position="412"/>
    </location>
</feature>
<accession>A0ABS7JXC6</accession>
<evidence type="ECO:0000259" key="2">
    <source>
        <dbReference type="SMART" id="SM00642"/>
    </source>
</evidence>
<evidence type="ECO:0000313" key="3">
    <source>
        <dbReference type="EMBL" id="MBX7502309.1"/>
    </source>
</evidence>
<protein>
    <submittedName>
        <fullName evidence="3">DUF3459 domain-containing protein</fullName>
    </submittedName>
</protein>
<dbReference type="InterPro" id="IPR017853">
    <property type="entry name" value="GH"/>
</dbReference>
<dbReference type="PANTHER" id="PTHR10357:SF179">
    <property type="entry name" value="NEUTRAL AND BASIC AMINO ACID TRANSPORT PROTEIN RBAT"/>
    <property type="match status" value="1"/>
</dbReference>
<reference evidence="3 4" key="1">
    <citation type="submission" date="2021-08" db="EMBL/GenBank/DDBJ databases">
        <title>Comparative Genomics Analysis of the Genus Qipengyuania Reveals Extensive Genetic Diversity and Metabolic Versatility, Including the Description of Fifteen Novel Species.</title>
        <authorList>
            <person name="Liu Y."/>
        </authorList>
    </citation>
    <scope>NUCLEOTIDE SEQUENCE [LARGE SCALE GENOMIC DNA]</scope>
    <source>
        <strain evidence="3 4">YG27</strain>
    </source>
</reference>
<dbReference type="InterPro" id="IPR006047">
    <property type="entry name" value="GH13_cat_dom"/>
</dbReference>
<dbReference type="SMART" id="SM00642">
    <property type="entry name" value="Aamy"/>
    <property type="match status" value="1"/>
</dbReference>
<dbReference type="PANTHER" id="PTHR10357">
    <property type="entry name" value="ALPHA-AMYLASE FAMILY MEMBER"/>
    <property type="match status" value="1"/>
</dbReference>
<name>A0ABS7JXC6_9SPHN</name>
<evidence type="ECO:0000256" key="1">
    <source>
        <dbReference type="ARBA" id="ARBA00008061"/>
    </source>
</evidence>
<evidence type="ECO:0000313" key="4">
    <source>
        <dbReference type="Proteomes" id="UP000782554"/>
    </source>
</evidence>
<organism evidence="3 4">
    <name type="scientific">Qipengyuania mesophila</name>
    <dbReference type="NCBI Taxonomy" id="2867246"/>
    <lineage>
        <taxon>Bacteria</taxon>
        <taxon>Pseudomonadati</taxon>
        <taxon>Pseudomonadota</taxon>
        <taxon>Alphaproteobacteria</taxon>
        <taxon>Sphingomonadales</taxon>
        <taxon>Erythrobacteraceae</taxon>
        <taxon>Qipengyuania</taxon>
    </lineage>
</organism>
<dbReference type="EMBL" id="JAIGNU010000002">
    <property type="protein sequence ID" value="MBX7502309.1"/>
    <property type="molecule type" value="Genomic_DNA"/>
</dbReference>
<gene>
    <name evidence="3" type="ORF">K3181_12730</name>
</gene>
<dbReference type="SUPFAM" id="SSF51445">
    <property type="entry name" value="(Trans)glycosidases"/>
    <property type="match status" value="1"/>
</dbReference>
<dbReference type="Pfam" id="PF00128">
    <property type="entry name" value="Alpha-amylase"/>
    <property type="match status" value="1"/>
</dbReference>
<proteinExistence type="inferred from homology"/>
<dbReference type="Gene3D" id="3.90.400.10">
    <property type="entry name" value="Oligo-1,6-glucosidase, Domain 2"/>
    <property type="match status" value="1"/>
</dbReference>
<dbReference type="Proteomes" id="UP000782554">
    <property type="component" value="Unassembled WGS sequence"/>
</dbReference>
<keyword evidence="4" id="KW-1185">Reference proteome</keyword>
<dbReference type="RefSeq" id="WP_221603457.1">
    <property type="nucleotide sequence ID" value="NZ_JAIGNU010000002.1"/>
</dbReference>
<dbReference type="CDD" id="cd11330">
    <property type="entry name" value="AmyAc_OligoGlu"/>
    <property type="match status" value="1"/>
</dbReference>
<dbReference type="InterPro" id="IPR045857">
    <property type="entry name" value="O16G_dom_2"/>
</dbReference>